<dbReference type="RefSeq" id="WP_340344645.1">
    <property type="nucleotide sequence ID" value="NZ_JBBKZT010000011.1"/>
</dbReference>
<proteinExistence type="predicted"/>
<sequence>MAFDTDTSWFPLFEFQDWVYQSFLLLPSPEKAAATPEAEVSARKWSRGSLVCGQAFRDAGRYTLTGRLIFSKGLELAVSASGALGSGDEACTFQATGTGVAGPLKGMISRLAGWVFPEVPILNGGGRVLSVRGSTWAVRGTDINPTIDPSGMPLGTVGQFVITRAATAADGSH</sequence>
<gene>
    <name evidence="1" type="ORF">WKW82_22875</name>
</gene>
<dbReference type="Proteomes" id="UP001385892">
    <property type="component" value="Unassembled WGS sequence"/>
</dbReference>
<protein>
    <recommendedName>
        <fullName evidence="3">AsmA-like C-terminal domain-containing protein</fullName>
    </recommendedName>
</protein>
<reference evidence="1 2" key="1">
    <citation type="submission" date="2024-03" db="EMBL/GenBank/DDBJ databases">
        <title>Novel species of the genus Variovorax.</title>
        <authorList>
            <person name="Liu Q."/>
            <person name="Xin Y.-H."/>
        </authorList>
    </citation>
    <scope>NUCLEOTIDE SEQUENCE [LARGE SCALE GENOMIC DNA]</scope>
    <source>
        <strain evidence="1 2">KACC 18900</strain>
    </source>
</reference>
<dbReference type="EMBL" id="JBBKZT010000011">
    <property type="protein sequence ID" value="MEJ8849511.1"/>
    <property type="molecule type" value="Genomic_DNA"/>
</dbReference>
<organism evidence="1 2">
    <name type="scientific">Variovorax rhizosphaerae</name>
    <dbReference type="NCBI Taxonomy" id="1836200"/>
    <lineage>
        <taxon>Bacteria</taxon>
        <taxon>Pseudomonadati</taxon>
        <taxon>Pseudomonadota</taxon>
        <taxon>Betaproteobacteria</taxon>
        <taxon>Burkholderiales</taxon>
        <taxon>Comamonadaceae</taxon>
        <taxon>Variovorax</taxon>
    </lineage>
</organism>
<accession>A0ABU8WPV6</accession>
<comment type="caution">
    <text evidence="1">The sequence shown here is derived from an EMBL/GenBank/DDBJ whole genome shotgun (WGS) entry which is preliminary data.</text>
</comment>
<name>A0ABU8WPV6_9BURK</name>
<keyword evidence="2" id="KW-1185">Reference proteome</keyword>
<evidence type="ECO:0008006" key="3">
    <source>
        <dbReference type="Google" id="ProtNLM"/>
    </source>
</evidence>
<evidence type="ECO:0000313" key="1">
    <source>
        <dbReference type="EMBL" id="MEJ8849511.1"/>
    </source>
</evidence>
<evidence type="ECO:0000313" key="2">
    <source>
        <dbReference type="Proteomes" id="UP001385892"/>
    </source>
</evidence>